<proteinExistence type="predicted"/>
<dbReference type="Gene3D" id="3.40.50.980">
    <property type="match status" value="6"/>
</dbReference>
<keyword evidence="6" id="KW-1185">Reference proteome</keyword>
<dbReference type="Gene3D" id="1.10.1200.10">
    <property type="entry name" value="ACP-like"/>
    <property type="match status" value="3"/>
</dbReference>
<evidence type="ECO:0000259" key="4">
    <source>
        <dbReference type="PROSITE" id="PS50075"/>
    </source>
</evidence>
<dbReference type="Proteomes" id="UP001418444">
    <property type="component" value="Unassembled WGS sequence"/>
</dbReference>
<reference evidence="6" key="1">
    <citation type="journal article" date="2019" name="Int. J. Syst. Evol. Microbiol.">
        <title>The Global Catalogue of Microorganisms (GCM) 10K type strain sequencing project: providing services to taxonomists for standard genome sequencing and annotation.</title>
        <authorList>
            <consortium name="The Broad Institute Genomics Platform"/>
            <consortium name="The Broad Institute Genome Sequencing Center for Infectious Disease"/>
            <person name="Wu L."/>
            <person name="Ma J."/>
        </authorList>
    </citation>
    <scope>NUCLEOTIDE SEQUENCE [LARGE SCALE GENOMIC DNA]</scope>
    <source>
        <strain evidence="6">JCM 16923</strain>
    </source>
</reference>
<dbReference type="Gene3D" id="3.30.559.30">
    <property type="entry name" value="Nonribosomal peptide synthetase, condensation domain"/>
    <property type="match status" value="3"/>
</dbReference>
<dbReference type="PROSITE" id="PS00012">
    <property type="entry name" value="PHOSPHOPANTETHEINE"/>
    <property type="match status" value="2"/>
</dbReference>
<dbReference type="SUPFAM" id="SSF47336">
    <property type="entry name" value="ACP-like"/>
    <property type="match status" value="4"/>
</dbReference>
<evidence type="ECO:0000256" key="1">
    <source>
        <dbReference type="ARBA" id="ARBA00001957"/>
    </source>
</evidence>
<dbReference type="SUPFAM" id="SSF53474">
    <property type="entry name" value="alpha/beta-Hydrolases"/>
    <property type="match status" value="1"/>
</dbReference>
<dbReference type="InterPro" id="IPR009081">
    <property type="entry name" value="PP-bd_ACP"/>
</dbReference>
<dbReference type="SUPFAM" id="SSF52777">
    <property type="entry name" value="CoA-dependent acyltransferases"/>
    <property type="match status" value="6"/>
</dbReference>
<dbReference type="Pfam" id="PF00975">
    <property type="entry name" value="Thioesterase"/>
    <property type="match status" value="1"/>
</dbReference>
<dbReference type="NCBIfam" id="NF003417">
    <property type="entry name" value="PRK04813.1"/>
    <property type="match status" value="4"/>
</dbReference>
<dbReference type="PROSITE" id="PS00455">
    <property type="entry name" value="AMP_BINDING"/>
    <property type="match status" value="1"/>
</dbReference>
<dbReference type="SMART" id="SM00823">
    <property type="entry name" value="PKS_PP"/>
    <property type="match status" value="4"/>
</dbReference>
<evidence type="ECO:0000256" key="3">
    <source>
        <dbReference type="ARBA" id="ARBA00022553"/>
    </source>
</evidence>
<dbReference type="CDD" id="cd19540">
    <property type="entry name" value="LCL_NRPS-like"/>
    <property type="match status" value="3"/>
</dbReference>
<evidence type="ECO:0000313" key="5">
    <source>
        <dbReference type="EMBL" id="GAA3952831.1"/>
    </source>
</evidence>
<dbReference type="InterPro" id="IPR006162">
    <property type="entry name" value="Ppantetheine_attach_site"/>
</dbReference>
<dbReference type="InterPro" id="IPR000873">
    <property type="entry name" value="AMP-dep_synth/lig_dom"/>
</dbReference>
<dbReference type="PANTHER" id="PTHR45527:SF1">
    <property type="entry name" value="FATTY ACID SYNTHASE"/>
    <property type="match status" value="1"/>
</dbReference>
<dbReference type="InterPro" id="IPR045851">
    <property type="entry name" value="AMP-bd_C_sf"/>
</dbReference>
<organism evidence="5 6">
    <name type="scientific">Gordonia caeni</name>
    <dbReference type="NCBI Taxonomy" id="1007097"/>
    <lineage>
        <taxon>Bacteria</taxon>
        <taxon>Bacillati</taxon>
        <taxon>Actinomycetota</taxon>
        <taxon>Actinomycetes</taxon>
        <taxon>Mycobacteriales</taxon>
        <taxon>Gordoniaceae</taxon>
        <taxon>Gordonia</taxon>
    </lineage>
</organism>
<dbReference type="PROSITE" id="PS50075">
    <property type="entry name" value="CARRIER"/>
    <property type="match status" value="4"/>
</dbReference>
<dbReference type="InterPro" id="IPR020845">
    <property type="entry name" value="AMP-binding_CS"/>
</dbReference>
<feature type="domain" description="Carrier" evidence="4">
    <location>
        <begin position="1701"/>
        <end position="1776"/>
    </location>
</feature>
<dbReference type="InterPro" id="IPR036736">
    <property type="entry name" value="ACP-like_sf"/>
</dbReference>
<dbReference type="InterPro" id="IPR029058">
    <property type="entry name" value="AB_hydrolase_fold"/>
</dbReference>
<dbReference type="InterPro" id="IPR042099">
    <property type="entry name" value="ANL_N_sf"/>
</dbReference>
<dbReference type="SUPFAM" id="SSF56801">
    <property type="entry name" value="Acetyl-CoA synthetase-like"/>
    <property type="match status" value="4"/>
</dbReference>
<dbReference type="Gene3D" id="3.40.50.12780">
    <property type="entry name" value="N-terminal domain of ligase-like"/>
    <property type="match status" value="1"/>
</dbReference>
<keyword evidence="2" id="KW-0596">Phosphopantetheine</keyword>
<protein>
    <recommendedName>
        <fullName evidence="4">Carrier domain-containing protein</fullName>
    </recommendedName>
</protein>
<keyword evidence="3" id="KW-0597">Phosphoprotein</keyword>
<dbReference type="EMBL" id="BAAAZW010000002">
    <property type="protein sequence ID" value="GAA3952831.1"/>
    <property type="molecule type" value="Genomic_DNA"/>
</dbReference>
<dbReference type="CDD" id="cd05930">
    <property type="entry name" value="A_NRPS"/>
    <property type="match status" value="1"/>
</dbReference>
<dbReference type="Pfam" id="PF00550">
    <property type="entry name" value="PP-binding"/>
    <property type="match status" value="4"/>
</dbReference>
<dbReference type="Pfam" id="PF00668">
    <property type="entry name" value="Condensation"/>
    <property type="match status" value="3"/>
</dbReference>
<gene>
    <name evidence="5" type="ORF">GCM10022231_08690</name>
</gene>
<dbReference type="Gene3D" id="2.30.38.10">
    <property type="entry name" value="Luciferase, Domain 3"/>
    <property type="match status" value="3"/>
</dbReference>
<dbReference type="InterPro" id="IPR025110">
    <property type="entry name" value="AMP-bd_C"/>
</dbReference>
<feature type="domain" description="Carrier" evidence="4">
    <location>
        <begin position="2760"/>
        <end position="2835"/>
    </location>
</feature>
<dbReference type="Gene3D" id="3.30.559.10">
    <property type="entry name" value="Chloramphenicol acetyltransferase-like domain"/>
    <property type="match status" value="3"/>
</dbReference>
<dbReference type="Pfam" id="PF00501">
    <property type="entry name" value="AMP-binding"/>
    <property type="match status" value="4"/>
</dbReference>
<dbReference type="InterPro" id="IPR001031">
    <property type="entry name" value="Thioesterase"/>
</dbReference>
<dbReference type="InterPro" id="IPR001242">
    <property type="entry name" value="Condensation_dom"/>
</dbReference>
<feature type="domain" description="Carrier" evidence="4">
    <location>
        <begin position="3822"/>
        <end position="3896"/>
    </location>
</feature>
<comment type="cofactor">
    <cofactor evidence="1">
        <name>pantetheine 4'-phosphate</name>
        <dbReference type="ChEBI" id="CHEBI:47942"/>
    </cofactor>
</comment>
<accession>A0ABP7NSL1</accession>
<feature type="domain" description="Carrier" evidence="4">
    <location>
        <begin position="641"/>
        <end position="716"/>
    </location>
</feature>
<dbReference type="InterPro" id="IPR010071">
    <property type="entry name" value="AA_adenyl_dom"/>
</dbReference>
<dbReference type="Gene3D" id="3.30.300.30">
    <property type="match status" value="4"/>
</dbReference>
<dbReference type="Gene3D" id="3.40.50.1820">
    <property type="entry name" value="alpha/beta hydrolase"/>
    <property type="match status" value="1"/>
</dbReference>
<name>A0ABP7NSL1_9ACTN</name>
<dbReference type="Pfam" id="PF13193">
    <property type="entry name" value="AMP-binding_C"/>
    <property type="match status" value="3"/>
</dbReference>
<sequence length="4177" mass="444195">MMGAELNYAFARLLGPEPATADILAFAATVAPDSLAFTGPGGGVSFERLHAQAAPLMAVFEAQGLGSEAAVGAAITPLLVQGGVAGADAGEATSRAIAEVRRAGLAIVGSDDLSSLPGVFRSIAARFPDRPAVTDQAGTTLSYRELDERSDVLATALIAGGAGSQTRIGISMARRVELIVALLGVMKTGAAYLPLDRSHPRARLSAIVEDARPLMVLTDSEASAEEWADVADRAEFEFRIATLADSIAGVAGEASVRLPVRISPSQCAYVIYTSGSTGTPKGVAVPHGALVSLLSSIGLEYGFRHSDVWSMSHSYAFDLSVGEIWTPLATGGKLVILDTDTTRDPAAFVEVLDHENVSIVNMTPSAFYQFASAVHGARRRPLPQSLRSVILVGEALDFEQVRRWYAERQIEGNGPGPELNNMYGPTEATVYMTRCRLTPELAAKRTGDIGAALSGSRVYVLDSRLSKVPDGVPGDLYIAGDQLALGYAGRFGLNSTRFVADPFGSPGDRMYLSGDVARFRDGVLEYLGRADDQVKLRGYRIELGEVEAALLATPGVEMAAAAVKKRPGIGDQLVGYVVGASLEGEARSGGAIRREAVARLPDYMVPEAVMVLDGLPLNVNGKLDRRALPDPVFESQVDYVPPASAIEVRLAAIFSEVLGIERVSVVESFHDIGGTSLLAARIVGRVSMELDVELNLRDLFEAPTIRQFAARAADAAPSLPPVTSVDPRPDHVPLSFAQQRMWFINRFDKSLPTYNIPVVLRLSGEVDVAALRAAMADAVERQDVLRTTFPSVDGVPHQLVWPVESIDSNLPWRVVDSDEEMRSAIAEGFDVAEEWPLRVVIRTVGPDELILAVVVHHIAADGESLFPLVSDVLQAYAARRDGHSPRFTPLPVQFADFALWQHAVLGSADASDSVLGRQLKYWRETLADLPEVLELPADRPRPAVASHTGAERDFTVPAEVVARIEAIARQLDVTPFMVVHASLAALLARLSASDDIAIAVPVAGRGQVALEHLVGMFVNTLVLRTVIDPGESFTDLVQRVGSADLDGFANADVPFESVVDALDPVRSESFAPLAQVMLSFDPAAEATRVDASVAGLQVARCEPPFVPAQVDLTFRLSTGAADGGWTGAVLYATDLFDAASAHRFAERFVDLLAQVSADPDITIGDVGVAGSVELSVLGEFSRGPVVSVPGGSVADLVAAGVAAVPDAVALVFGDREVSYAEFGVRVAALARELIAVGVGPDSAVGVWMDRSVELVVAVHAVVAAGGRYVPVDVQSPVQRAAVMLSAADAGVVLVAAGGVSVPVADLAGVRVVEVDAGGGVDWSVVPVTDVDRVSPLRADHGLYTLFTSGSTGVPKGVTVSHVAVANRLWWMAADYGLAGGERFFLKTPYTFDVSVWELFLPLVVGARLVIAAPDGHRDPEYLAGLIDERGVSVVHFVPSMLSVFVDVLGDRVGELSSLEVVFTSGEALAPAVAGRVLGYLPSVALVNLYGPTEAAVDVTASRVLPGVETVTIGRPVANTGAYVLDSRLGMVPVGVPGELYLAGVQVARGYAGQSALTAERFVADPFGSAGARLYRTGDLVRWNAAGELEYLGRNDFQVKLRGQRVELGEIEAVIAASPGVVHAAATVVESGAGGQYLVGYVSPASVELDVVGEYVAARLPEYMRPSVWVRLEDVVLSASGKLDRRALPEPDFESGGDEYVAPDGEAEEVVAAVVADLLGCEAVSVTSSFFELGGNSLAAMRLVARVSEALGVQVSVRDVFDAPSVRGLVAAVAGRSASLPPVTVVSPRPDRVPLSFAQQRMWFINRFAPQDATYNIPAVLRLVGELDVDALHEAVRDLVARHEILRTTFTAIDGVPHQVLHSAEVAGETVDWTVTDDDAVIVAAVTTGFDVTAQWPMRVALRRISNSEHVLAVVLHHIAADGESIRPLVTDLVTAYAARRQERAPEFEPLQVQFADFALWQQRNLGRNDDPESIVGRQLVYWQQNLTGLPDVLELPSDRPRPAVASGRGATVEFAIPGEVTSRVEDLAVDRNSTPFMVMHAALSVLLSRLSTSPDVAISTLIAGRGQAELDSLVGMFVNTVVLRMAVDGADSFIQTVDQAHRIDSEAFANAEVPFEAVVEAVDPVRSEAFAPLAQVSLTYRRASDEVDTRTIAGIDVTLEPIEEVPARRDLSIEVVADDGDWQGSIVFAVDLFDHSTIDEFAQRFVGLLDELTANPGQAVGDSNLLLAGEADLVGNGAPGRSAWTHGPSVRVNAPLTAVDLVAQAALRTPDATAVIAENAIWSYRDFAVRVTALAQTLITAGVRTDCAVGVCMDRSVEQYLAVHAIVAAGGQYVPIAPDYPEQRVREIVETAEISLLLVTSAVPRRTIVAAGVETLTIDSEEPVGAVTVERTVGVHPGNAAYTIFTSGSTGRPKGVVVTHEALVNMLNWFTESNGGGDHRFLLKAPFTFDASVWEFFGPVFVGAPVVIAAADGHRDPRYLARLIAEHAVTTVKFVPSVLAAFVDATVATDTSDLASLRRIFSGGEALTPALADRLRSQLPDAQVINQYGPTEAVVDITYEQVDDPTALITIGRPVWNSATYVLDERLHPVPVGVVGEMYLGGCQLSRGYAARPGETASTFIADPFGEPGRRLYRTGDLARWTPDGRLEYLGRTDFQVKLRGQRLELGEVEAVLASAPGVLLASADVATAPAGGEHLVAYITPETVDIDSVRDVARAALPVYMQPTVWIPVAKFSFTSSGKIDRKELPSPDFSVLDSEYVAPDGDAEEIVAAVFADLLGVDRVSVTESFFDIGGTSLSAMRLVARVSEVLGVEAAVRDVFDAPSVRELVAGLAGRETGTPLVEAVDPRPSRIPLSFAQQRMWFINRFDPSAATYNTSTVLRVSGALDARALFQALADVVVRHEILRTVFPAIDGIPYQLVMPADAVRDRIDSLWEEVDSEAGVESILSRGFDVTEQWPLRACLWRIDDNEAVVALVVHHIASDGESRLPLITDLVTAYEARAAGAVPVFAPLAVQFADYAIWQHEVLGSTSDPKSILGEQLEFWKRRLTGVPDVLELPADRPRPLVASNRGEVVRFSVPSSVADQIVSLARAHRVTPFMVSHAAFAVLLARLSNTDDIVIGTPIAGRGQEQLDRLIGMFVNTLVLRTHVDPNQAFAELLSRVRSTDLDAFAHADVPFEALVEAVDPVRSEAFSPLVQVIFSFDPAASATSAGVEVAGLSVTPIQSTDVPAQLDLNVTLSTAGPGEDWSGVIVGAADLFDAGSLALMGDRFVALLGALTGDPSLAVGDGSWLLPGECDRVLAVGCGSERSRSVSSLVDAVDEQVGLVPDAVALVFEGRSVSYAEFGARVAVLARELIAVGVGPDVPVGVCIDRSVEMVVGIQAVLVAGGQYVPIDVGAPVDRVEYMVVTAGVGLVLVAAGEPVSEALVALEDRVALWPVDASGEVGVDVEPVAVAERRGVLRPESAAYTLFTSGSTGRPKGVTVSHGAVGNFLAWFDGLVDLPAGQRLLFKTPYTFDASVLELFWPLVFGQTMVIASPEGHRDPAYLAQVMVRERVSVVQFVPSLLSVFLETVPGGEAFASVERVFCGGEALSPAVYRRLVERVPGLSVVNLFGPTECAVYTESAVLRGDSAVVPIGVPMPNTSALVLDGRLRPVPVGVAGELYLGGVQSARGYVSRSGLTAERFVADPFGGSGARMYRTGDLVRWNSAGELEYLGRSDFQVKLRGQRIELGEIEAVLVSVPGVVHAAAVVAGADGDESLVGYVAPLTVDLEVLGRAAAAVLPGYMVPSVWMPVDEMPLNSAGKVDRRALPEPVFGDRAREYVAPVGEVESTVVAVFSDVLGVDGVGVNDSFFELGGSSLAVVRVRARLAESGHEIELPWLFSDPTARGLANRIAGNDQSTGGVLLPLRAEGARAPLFAVHPAGGLAWFYGGLAPYLADRPIYGLQDPHVATGEESVFDARELAARYIEEIRRVQPSGPYHLLGWSLGGYVAQAMATLLQDEGESVVYLGLLDTGVPGLAPSEDSEGEPVSDEALDVLGQWRELFDIDSYITAGDADEVVAIIRQQIADMDLFAEEQVQRIMESFESARVIAESFEPQEFSGDLHVFTATADKDDPAIIAESWRPYVDGTIHNVDVDTHHLGMASQESLDVIGRAIERRLALLDDQGVRESDNKREERN</sequence>
<evidence type="ECO:0000313" key="6">
    <source>
        <dbReference type="Proteomes" id="UP001418444"/>
    </source>
</evidence>
<dbReference type="PANTHER" id="PTHR45527">
    <property type="entry name" value="NONRIBOSOMAL PEPTIDE SYNTHETASE"/>
    <property type="match status" value="1"/>
</dbReference>
<comment type="caution">
    <text evidence="5">The sequence shown here is derived from an EMBL/GenBank/DDBJ whole genome shotgun (WGS) entry which is preliminary data.</text>
</comment>
<dbReference type="InterPro" id="IPR020806">
    <property type="entry name" value="PKS_PP-bd"/>
</dbReference>
<dbReference type="NCBIfam" id="TIGR01733">
    <property type="entry name" value="AA-adenyl-dom"/>
    <property type="match status" value="4"/>
</dbReference>
<dbReference type="InterPro" id="IPR023213">
    <property type="entry name" value="CAT-like_dom_sf"/>
</dbReference>
<evidence type="ECO:0000256" key="2">
    <source>
        <dbReference type="ARBA" id="ARBA00022450"/>
    </source>
</evidence>